<evidence type="ECO:0000256" key="7">
    <source>
        <dbReference type="PIRSR" id="PIRSR018001-3"/>
    </source>
</evidence>
<dbReference type="InterPro" id="IPR050178">
    <property type="entry name" value="AspA/AstE_fam"/>
</dbReference>
<comment type="cofactor">
    <cofactor evidence="5 7">
        <name>Zn(2+)</name>
        <dbReference type="ChEBI" id="CHEBI:29105"/>
    </cofactor>
    <text evidence="5 7">Binds 1 zinc ion per subunit.</text>
</comment>
<dbReference type="Proteomes" id="UP000010474">
    <property type="component" value="Chromosome"/>
</dbReference>
<feature type="domain" description="AstE/AspA barrel-sandwich hybrid" evidence="8">
    <location>
        <begin position="207"/>
        <end position="288"/>
    </location>
</feature>
<evidence type="ECO:0000259" key="8">
    <source>
        <dbReference type="Pfam" id="PF04952"/>
    </source>
</evidence>
<dbReference type="OrthoDB" id="531770at2"/>
<dbReference type="PATRIC" id="fig|272123.3.peg.298"/>
<feature type="binding site" evidence="5">
    <location>
        <begin position="63"/>
        <end position="64"/>
    </location>
    <ligand>
        <name>substrate</name>
    </ligand>
</feature>
<evidence type="ECO:0000259" key="9">
    <source>
        <dbReference type="Pfam" id="PF24827"/>
    </source>
</evidence>
<keyword evidence="4 5" id="KW-0862">Zinc</keyword>
<dbReference type="GO" id="GO:0019807">
    <property type="term" value="F:aspartoacylase activity"/>
    <property type="evidence" value="ECO:0007669"/>
    <property type="project" value="UniProtKB-UniRule"/>
</dbReference>
<dbReference type="Pfam" id="PF24827">
    <property type="entry name" value="AstE_AspA_cat"/>
    <property type="match status" value="1"/>
</dbReference>
<evidence type="ECO:0000256" key="2">
    <source>
        <dbReference type="ARBA" id="ARBA00022723"/>
    </source>
</evidence>
<evidence type="ECO:0000256" key="6">
    <source>
        <dbReference type="PIRSR" id="PIRSR018001-1"/>
    </source>
</evidence>
<dbReference type="NCBIfam" id="NF002601">
    <property type="entry name" value="PRK02259.1"/>
    <property type="match status" value="1"/>
</dbReference>
<dbReference type="PANTHER" id="PTHR15162">
    <property type="entry name" value="ASPARTOACYLASE"/>
    <property type="match status" value="1"/>
</dbReference>
<dbReference type="EC" id="3.5.1.15" evidence="5"/>
<dbReference type="Pfam" id="PF04952">
    <property type="entry name" value="AstE_AspA_hybrid"/>
    <property type="match status" value="1"/>
</dbReference>
<dbReference type="PIRSF" id="PIRSF018001">
    <property type="entry name" value="Aspartoacylase"/>
    <property type="match status" value="1"/>
</dbReference>
<sequence>MNQIKRVAIVGGSHGNELTGAYLVKKFQKYPNLINRTSFETLAILGNPKAIVAGRRYIDTDLNRCFTGDNLQTAAITSNYEELRAKEILQILQPKNQEFVDAIIDLHTTTANMGLCIILSDMHPILLNLAANLTAINPLVKVYIHQQPKNSGFLRSLSKLGFAIEVGAVAQGILDAQLFQQTEQLIYHVLNYFEECNQDKLTLVNNTLTFYKSIGMVDYPRNEDGEIQAMIHPQLQFRDYQPLHPGDPIFLTFEDKDILYEGESTVYPIFINEAAYYEKGIAMYLSQKDIIHIGIRFDY</sequence>
<comment type="catalytic activity">
    <reaction evidence="5">
        <text>an N-acyl-L-aspartate + H2O = a carboxylate + L-aspartate</text>
        <dbReference type="Rhea" id="RHEA:10872"/>
        <dbReference type="ChEBI" id="CHEBI:15377"/>
        <dbReference type="ChEBI" id="CHEBI:29067"/>
        <dbReference type="ChEBI" id="CHEBI:29991"/>
        <dbReference type="ChEBI" id="CHEBI:58497"/>
        <dbReference type="EC" id="3.5.1.15"/>
    </reaction>
</comment>
<dbReference type="EMBL" id="CP003659">
    <property type="protein sequence ID" value="AFZ55877.1"/>
    <property type="molecule type" value="Genomic_DNA"/>
</dbReference>
<dbReference type="STRING" id="272123.Anacy_0275"/>
<dbReference type="RefSeq" id="WP_015212533.1">
    <property type="nucleotide sequence ID" value="NC_019771.1"/>
</dbReference>
<dbReference type="FunFam" id="2.20.25.160:FF:000001">
    <property type="entry name" value="Aspartoacylase"/>
    <property type="match status" value="1"/>
</dbReference>
<dbReference type="InterPro" id="IPR016708">
    <property type="entry name" value="Aspartoacylase"/>
</dbReference>
<dbReference type="Gene3D" id="3.40.630.10">
    <property type="entry name" value="Zn peptidases"/>
    <property type="match status" value="1"/>
</dbReference>
<evidence type="ECO:0000256" key="4">
    <source>
        <dbReference type="ARBA" id="ARBA00022833"/>
    </source>
</evidence>
<feature type="binding site" evidence="5">
    <location>
        <position position="165"/>
    </location>
    <ligand>
        <name>substrate</name>
    </ligand>
</feature>
<dbReference type="GO" id="GO:0005829">
    <property type="term" value="C:cytosol"/>
    <property type="evidence" value="ECO:0007669"/>
    <property type="project" value="TreeGrafter"/>
</dbReference>
<dbReference type="GO" id="GO:0008270">
    <property type="term" value="F:zinc ion binding"/>
    <property type="evidence" value="ECO:0007669"/>
    <property type="project" value="UniProtKB-UniRule"/>
</dbReference>
<dbReference type="AlphaFoldDB" id="K9ZBA7"/>
<evidence type="ECO:0000313" key="10">
    <source>
        <dbReference type="EMBL" id="AFZ55877.1"/>
    </source>
</evidence>
<feature type="binding site" evidence="5 7">
    <location>
        <position position="14"/>
    </location>
    <ligand>
        <name>Zn(2+)</name>
        <dbReference type="ChEBI" id="CHEBI:29105"/>
    </ligand>
</feature>
<evidence type="ECO:0000256" key="1">
    <source>
        <dbReference type="ARBA" id="ARBA00006173"/>
    </source>
</evidence>
<accession>K9ZBA7</accession>
<feature type="binding site" evidence="5 7">
    <location>
        <position position="17"/>
    </location>
    <ligand>
        <name>Zn(2+)</name>
        <dbReference type="ChEBI" id="CHEBI:29105"/>
    </ligand>
</feature>
<feature type="binding site" evidence="5">
    <location>
        <position position="276"/>
    </location>
    <ligand>
        <name>substrate</name>
    </ligand>
</feature>
<keyword evidence="3 5" id="KW-0378">Hydrolase</keyword>
<dbReference type="CDD" id="cd06909">
    <property type="entry name" value="M14_ASPA"/>
    <property type="match status" value="1"/>
</dbReference>
<keyword evidence="11" id="KW-1185">Reference proteome</keyword>
<dbReference type="InterPro" id="IPR055438">
    <property type="entry name" value="AstE_AspA_cat"/>
</dbReference>
<comment type="similarity">
    <text evidence="1 5">Belongs to the AspA/AstE family. Aspartoacylase subfamily.</text>
</comment>
<feature type="binding site" evidence="5">
    <location>
        <position position="56"/>
    </location>
    <ligand>
        <name>substrate</name>
    </ligand>
</feature>
<protein>
    <recommendedName>
        <fullName evidence="5">Probable aspartoacylase</fullName>
        <ecNumber evidence="5">3.5.1.15</ecNumber>
    </recommendedName>
</protein>
<feature type="active site" description="Proton donor/acceptor" evidence="6">
    <location>
        <position position="165"/>
    </location>
</feature>
<evidence type="ECO:0000256" key="5">
    <source>
        <dbReference type="HAMAP-Rule" id="MF_00704"/>
    </source>
</evidence>
<feature type="binding site" evidence="5 7">
    <location>
        <position position="107"/>
    </location>
    <ligand>
        <name>Zn(2+)</name>
        <dbReference type="ChEBI" id="CHEBI:29105"/>
    </ligand>
</feature>
<proteinExistence type="inferred from homology"/>
<name>K9ZBA7_ANACC</name>
<dbReference type="Gene3D" id="2.20.25.160">
    <property type="match status" value="1"/>
</dbReference>
<dbReference type="HOGENOM" id="CLU_083292_0_0_3"/>
<dbReference type="eggNOG" id="COG3608">
    <property type="taxonomic scope" value="Bacteria"/>
</dbReference>
<reference evidence="11" key="1">
    <citation type="journal article" date="2013" name="Proc. Natl. Acad. Sci. U.S.A.">
        <title>Improving the coverage of the cyanobacterial phylum using diversity-driven genome sequencing.</title>
        <authorList>
            <person name="Shih P.M."/>
            <person name="Wu D."/>
            <person name="Latifi A."/>
            <person name="Axen S.D."/>
            <person name="Fewer D.P."/>
            <person name="Talla E."/>
            <person name="Calteau A."/>
            <person name="Cai F."/>
            <person name="Tandeau de Marsac N."/>
            <person name="Rippka R."/>
            <person name="Herdman M."/>
            <person name="Sivonen K."/>
            <person name="Coursin T."/>
            <person name="Laurent T."/>
            <person name="Goodwin L."/>
            <person name="Nolan M."/>
            <person name="Davenport K.W."/>
            <person name="Han C.S."/>
            <person name="Rubin E.M."/>
            <person name="Eisen J.A."/>
            <person name="Woyke T."/>
            <person name="Gugger M."/>
            <person name="Kerfeld C.A."/>
        </authorList>
    </citation>
    <scope>NUCLEOTIDE SEQUENCE [LARGE SCALE GENOMIC DNA]</scope>
    <source>
        <strain evidence="11">ATCC 27899 / PCC 7122</strain>
    </source>
</reference>
<organism evidence="10 11">
    <name type="scientific">Anabaena cylindrica (strain ATCC 27899 / PCC 7122)</name>
    <dbReference type="NCBI Taxonomy" id="272123"/>
    <lineage>
        <taxon>Bacteria</taxon>
        <taxon>Bacillati</taxon>
        <taxon>Cyanobacteriota</taxon>
        <taxon>Cyanophyceae</taxon>
        <taxon>Nostocales</taxon>
        <taxon>Nostocaceae</taxon>
        <taxon>Anabaena</taxon>
    </lineage>
</organism>
<evidence type="ECO:0000313" key="11">
    <source>
        <dbReference type="Proteomes" id="UP000010474"/>
    </source>
</evidence>
<dbReference type="SUPFAM" id="SSF53187">
    <property type="entry name" value="Zn-dependent exopeptidases"/>
    <property type="match status" value="1"/>
</dbReference>
<feature type="domain" description="Succinylglutamate desuccinylase/Aspartoacylase catalytic" evidence="9">
    <location>
        <begin position="4"/>
        <end position="192"/>
    </location>
</feature>
<dbReference type="HAMAP" id="MF_00704">
    <property type="entry name" value="Aspartoacylase"/>
    <property type="match status" value="1"/>
</dbReference>
<evidence type="ECO:0000256" key="3">
    <source>
        <dbReference type="ARBA" id="ARBA00022801"/>
    </source>
</evidence>
<gene>
    <name evidence="10" type="ordered locus">Anacy_0275</name>
</gene>
<keyword evidence="2 5" id="KW-0479">Metal-binding</keyword>
<dbReference type="GO" id="GO:0016788">
    <property type="term" value="F:hydrolase activity, acting on ester bonds"/>
    <property type="evidence" value="ECO:0007669"/>
    <property type="project" value="InterPro"/>
</dbReference>
<dbReference type="PANTHER" id="PTHR15162:SF7">
    <property type="entry name" value="SUCCINYLGLUTAMATE DESUCCINYLASE"/>
    <property type="match status" value="1"/>
</dbReference>
<dbReference type="KEGG" id="acy:Anacy_0275"/>
<dbReference type="InterPro" id="IPR007036">
    <property type="entry name" value="Aste_AspA_hybrid_dom"/>
</dbReference>